<gene>
    <name evidence="1" type="ORF">Sspor_03300</name>
</gene>
<name>A0ABQ3T330_9ACTN</name>
<organism evidence="1 2">
    <name type="scientific">Streptomyces spororaveus</name>
    <dbReference type="NCBI Taxonomy" id="284039"/>
    <lineage>
        <taxon>Bacteria</taxon>
        <taxon>Bacillati</taxon>
        <taxon>Actinomycetota</taxon>
        <taxon>Actinomycetes</taxon>
        <taxon>Kitasatosporales</taxon>
        <taxon>Streptomycetaceae</taxon>
        <taxon>Streptomyces</taxon>
    </lineage>
</organism>
<dbReference type="EMBL" id="BNED01000003">
    <property type="protein sequence ID" value="GHI74769.1"/>
    <property type="molecule type" value="Genomic_DNA"/>
</dbReference>
<comment type="caution">
    <text evidence="1">The sequence shown here is derived from an EMBL/GenBank/DDBJ whole genome shotgun (WGS) entry which is preliminary data.</text>
</comment>
<keyword evidence="2" id="KW-1185">Reference proteome</keyword>
<sequence length="90" mass="9707">MSGLMVVNEILGHNQVRPASFCWRFSGAATRLQAAWLIDPVREQVVATVPPEPPATIAPEGPESPPGPLWAKSLSVQRITLPQVRDPGQS</sequence>
<reference evidence="2" key="1">
    <citation type="submission" date="2023-07" db="EMBL/GenBank/DDBJ databases">
        <title>Whole genome shotgun sequence of Streptomyces spororaveus NBRC 15456.</title>
        <authorList>
            <person name="Komaki H."/>
            <person name="Tamura T."/>
        </authorList>
    </citation>
    <scope>NUCLEOTIDE SEQUENCE [LARGE SCALE GENOMIC DNA]</scope>
    <source>
        <strain evidence="2">NBRC 15456</strain>
    </source>
</reference>
<dbReference type="Proteomes" id="UP000608522">
    <property type="component" value="Unassembled WGS sequence"/>
</dbReference>
<evidence type="ECO:0000313" key="1">
    <source>
        <dbReference type="EMBL" id="GHI74769.1"/>
    </source>
</evidence>
<protein>
    <submittedName>
        <fullName evidence="1">Uncharacterized protein</fullName>
    </submittedName>
</protein>
<evidence type="ECO:0000313" key="2">
    <source>
        <dbReference type="Proteomes" id="UP000608522"/>
    </source>
</evidence>
<accession>A0ABQ3T330</accession>
<proteinExistence type="predicted"/>